<evidence type="ECO:0000313" key="3">
    <source>
        <dbReference type="Proteomes" id="UP000005741"/>
    </source>
</evidence>
<dbReference type="Proteomes" id="UP000005741">
    <property type="component" value="Chromosome"/>
</dbReference>
<dbReference type="EMBL" id="CM001436">
    <property type="protein sequence ID" value="EHQ34417.1"/>
    <property type="molecule type" value="Genomic_DNA"/>
</dbReference>
<dbReference type="HOGENOM" id="CLU_170073_1_1_2"/>
<protein>
    <recommendedName>
        <fullName evidence="4">Antitoxin</fullName>
    </recommendedName>
</protein>
<dbReference type="STRING" id="937775.Metlim_0270"/>
<dbReference type="InParanoid" id="H1Z0F0"/>
<accession>H1Z0F0</accession>
<dbReference type="InterPro" id="IPR003847">
    <property type="entry name" value="Put_antitoxin"/>
</dbReference>
<dbReference type="AlphaFoldDB" id="H1Z0F0"/>
<sequence>MKKNHATASMASKTVSLSEEAYERLNKWKKSEEESFSSVILRTIPGIRTPEELQEALDRIGHLSDEDADIMAKSVEED</sequence>
<keyword evidence="3" id="KW-1185">Reference proteome</keyword>
<reference evidence="2 3" key="1">
    <citation type="submission" date="2011-10" db="EMBL/GenBank/DDBJ databases">
        <title>The Improved High-Quality Draft genome of Methanoplanus limicola DSM 2279.</title>
        <authorList>
            <consortium name="US DOE Joint Genome Institute (JGI-PGF)"/>
            <person name="Lucas S."/>
            <person name="Copeland A."/>
            <person name="Lapidus A."/>
            <person name="Glavina del Rio T."/>
            <person name="Dalin E."/>
            <person name="Tice H."/>
            <person name="Bruce D."/>
            <person name="Goodwin L."/>
            <person name="Pitluck S."/>
            <person name="Peters L."/>
            <person name="Mikhailova N."/>
            <person name="Lu M."/>
            <person name="Kyrpides N."/>
            <person name="Mavromatis K."/>
            <person name="Ivanova N."/>
            <person name="Markowitz V."/>
            <person name="Cheng J.-F."/>
            <person name="Hugenholtz P."/>
            <person name="Woyke T."/>
            <person name="Wu D."/>
            <person name="Wirth R."/>
            <person name="Brambilla E.-M."/>
            <person name="Klenk H.-P."/>
            <person name="Eisen J.A."/>
        </authorList>
    </citation>
    <scope>NUCLEOTIDE SEQUENCE [LARGE SCALE GENOMIC DNA]</scope>
    <source>
        <strain evidence="2 3">DSM 2279</strain>
    </source>
</reference>
<dbReference type="Pfam" id="PF02697">
    <property type="entry name" value="VAPB_antitox"/>
    <property type="match status" value="1"/>
</dbReference>
<evidence type="ECO:0000313" key="2">
    <source>
        <dbReference type="EMBL" id="EHQ34417.1"/>
    </source>
</evidence>
<evidence type="ECO:0000256" key="1">
    <source>
        <dbReference type="ARBA" id="ARBA00022649"/>
    </source>
</evidence>
<organism evidence="2 3">
    <name type="scientific">Methanoplanus limicola DSM 2279</name>
    <dbReference type="NCBI Taxonomy" id="937775"/>
    <lineage>
        <taxon>Archaea</taxon>
        <taxon>Methanobacteriati</taxon>
        <taxon>Methanobacteriota</taxon>
        <taxon>Stenosarchaea group</taxon>
        <taxon>Methanomicrobia</taxon>
        <taxon>Methanomicrobiales</taxon>
        <taxon>Methanomicrobiaceae</taxon>
        <taxon>Methanoplanus</taxon>
    </lineage>
</organism>
<proteinExistence type="predicted"/>
<keyword evidence="1" id="KW-1277">Toxin-antitoxin system</keyword>
<evidence type="ECO:0008006" key="4">
    <source>
        <dbReference type="Google" id="ProtNLM"/>
    </source>
</evidence>
<gene>
    <name evidence="2" type="ORF">Metlim_0270</name>
</gene>
<name>H1Z0F0_9EURY</name>